<evidence type="ECO:0008006" key="6">
    <source>
        <dbReference type="Google" id="ProtNLM"/>
    </source>
</evidence>
<sequence>MMRFINLIVPVVLELLIGVSASLHKQGCPNNDIIWEVESSAGTATLICTGCRQTDESFKLAPCPNSSCRSQTPIPIYVDRVCHNEICRNTIEQGMHTVACALCWHQYVGYWLPKRNCPKCGIDPPPRNKFYDK</sequence>
<dbReference type="Proteomes" id="UP000324748">
    <property type="component" value="Unassembled WGS sequence"/>
</dbReference>
<dbReference type="Proteomes" id="UP000325313">
    <property type="component" value="Unassembled WGS sequence"/>
</dbReference>
<gene>
    <name evidence="2" type="ORF">PGT21_024255</name>
    <name evidence="3" type="ORF">PGTUg99_003607</name>
</gene>
<keyword evidence="1" id="KW-0732">Signal</keyword>
<evidence type="ECO:0000313" key="4">
    <source>
        <dbReference type="Proteomes" id="UP000324748"/>
    </source>
</evidence>
<accession>A0A5B0RNP1</accession>
<keyword evidence="4" id="KW-1185">Reference proteome</keyword>
<evidence type="ECO:0000313" key="5">
    <source>
        <dbReference type="Proteomes" id="UP000325313"/>
    </source>
</evidence>
<dbReference type="EMBL" id="VDEP01000171">
    <property type="protein sequence ID" value="KAA1126413.1"/>
    <property type="molecule type" value="Genomic_DNA"/>
</dbReference>
<evidence type="ECO:0000313" key="3">
    <source>
        <dbReference type="EMBL" id="KAA1126413.1"/>
    </source>
</evidence>
<name>A0A5B0RNP1_PUCGR</name>
<feature type="chain" id="PRO_5036138199" description="RING-type domain-containing protein" evidence="1">
    <location>
        <begin position="22"/>
        <end position="133"/>
    </location>
</feature>
<evidence type="ECO:0000313" key="2">
    <source>
        <dbReference type="EMBL" id="KAA1074894.1"/>
    </source>
</evidence>
<dbReference type="EMBL" id="VSWC01000157">
    <property type="protein sequence ID" value="KAA1074894.1"/>
    <property type="molecule type" value="Genomic_DNA"/>
</dbReference>
<comment type="caution">
    <text evidence="3">The sequence shown here is derived from an EMBL/GenBank/DDBJ whole genome shotgun (WGS) entry which is preliminary data.</text>
</comment>
<protein>
    <recommendedName>
        <fullName evidence="6">RING-type domain-containing protein</fullName>
    </recommendedName>
</protein>
<evidence type="ECO:0000256" key="1">
    <source>
        <dbReference type="SAM" id="SignalP"/>
    </source>
</evidence>
<dbReference type="AlphaFoldDB" id="A0A5B0RNP1"/>
<organism evidence="3 5">
    <name type="scientific">Puccinia graminis f. sp. tritici</name>
    <dbReference type="NCBI Taxonomy" id="56615"/>
    <lineage>
        <taxon>Eukaryota</taxon>
        <taxon>Fungi</taxon>
        <taxon>Dikarya</taxon>
        <taxon>Basidiomycota</taxon>
        <taxon>Pucciniomycotina</taxon>
        <taxon>Pucciniomycetes</taxon>
        <taxon>Pucciniales</taxon>
        <taxon>Pucciniaceae</taxon>
        <taxon>Puccinia</taxon>
    </lineage>
</organism>
<reference evidence="4 5" key="1">
    <citation type="submission" date="2019-05" db="EMBL/GenBank/DDBJ databases">
        <title>Emergence of the Ug99 lineage of the wheat stem rust pathogen through somatic hybridization.</title>
        <authorList>
            <person name="Li F."/>
            <person name="Upadhyaya N.M."/>
            <person name="Sperschneider J."/>
            <person name="Matny O."/>
            <person name="Nguyen-Phuc H."/>
            <person name="Mago R."/>
            <person name="Raley C."/>
            <person name="Miller M.E."/>
            <person name="Silverstein K.A.T."/>
            <person name="Henningsen E."/>
            <person name="Hirsch C.D."/>
            <person name="Visser B."/>
            <person name="Pretorius Z.A."/>
            <person name="Steffenson B.J."/>
            <person name="Schwessinger B."/>
            <person name="Dodds P.N."/>
            <person name="Figueroa M."/>
        </authorList>
    </citation>
    <scope>NUCLEOTIDE SEQUENCE [LARGE SCALE GENOMIC DNA]</scope>
    <source>
        <strain evidence="2">21-0</strain>
        <strain evidence="3 5">Ug99</strain>
    </source>
</reference>
<feature type="signal peptide" evidence="1">
    <location>
        <begin position="1"/>
        <end position="21"/>
    </location>
</feature>
<proteinExistence type="predicted"/>